<name>A0ABS5I6T8_9PROT</name>
<reference evidence="1 2" key="1">
    <citation type="submission" date="2021-04" db="EMBL/GenBank/DDBJ databases">
        <title>Magnetospirillum sulfuroxidans sp. nov., a facultative chemolithoautotrophic sulfur-oxidizing alphaproteobacterium isolated from freshwater sediment and proposals for Paramagetospirillum gen. nov., and Magnetospirillaceae fam. nov.</title>
        <authorList>
            <person name="Koziaeva V."/>
            <person name="Geelhoed J.S."/>
            <person name="Sorokin D.Y."/>
            <person name="Grouzdev D.S."/>
        </authorList>
    </citation>
    <scope>NUCLEOTIDE SEQUENCE [LARGE SCALE GENOMIC DNA]</scope>
    <source>
        <strain evidence="1 2">J10</strain>
    </source>
</reference>
<dbReference type="SUPFAM" id="SSF52266">
    <property type="entry name" value="SGNH hydrolase"/>
    <property type="match status" value="1"/>
</dbReference>
<keyword evidence="1" id="KW-0378">Hydrolase</keyword>
<dbReference type="GO" id="GO:0016787">
    <property type="term" value="F:hydrolase activity"/>
    <property type="evidence" value="ECO:0007669"/>
    <property type="project" value="UniProtKB-KW"/>
</dbReference>
<proteinExistence type="predicted"/>
<dbReference type="RefSeq" id="WP_211545649.1">
    <property type="nucleotide sequence ID" value="NZ_JAGTUF010000001.1"/>
</dbReference>
<accession>A0ABS5I6T8</accession>
<gene>
    <name evidence="1" type="ORF">KEC16_00210</name>
</gene>
<dbReference type="Proteomes" id="UP000680714">
    <property type="component" value="Unassembled WGS sequence"/>
</dbReference>
<sequence>MRRRRSRHHTESNFPAGAFGTLPRLVLLLAVLLPVAEWGASLIINRVDASSRAVKLSDKDIAKLYDSAEPGRYREVLEETPQSRDGIYAPLIEYRMPARQGKHVTVSEGGIRGGVIGDAGARVAVFGGGSVFGHGLADGETIPAVVAATLSRNGKAARVENRGVPGWYSTQDRVAFAEMLATGDKPDVAVFVHGLDDFLHCSKPERTAWSHRLALADIPVSVETLVRQSALASLFRGLFGIPEPGRTVELEAECVSDAQVESSLARLDANRRLISAMAERFGVKVLFVQQPVPTFHYDNAKRALPLRPEQMAPYVATAKAYARLAEMRGTGKLWEQDMLWLAELEPAEGNAYIDPVHYSPVFAKLIGETMAKRVGDMLPGPLPEAVSPVAVPAAQ</sequence>
<comment type="caution">
    <text evidence="1">The sequence shown here is derived from an EMBL/GenBank/DDBJ whole genome shotgun (WGS) entry which is preliminary data.</text>
</comment>
<evidence type="ECO:0000313" key="1">
    <source>
        <dbReference type="EMBL" id="MBR9970132.1"/>
    </source>
</evidence>
<dbReference type="InterPro" id="IPR036514">
    <property type="entry name" value="SGNH_hydro_sf"/>
</dbReference>
<dbReference type="Gene3D" id="3.40.50.1110">
    <property type="entry name" value="SGNH hydrolase"/>
    <property type="match status" value="1"/>
</dbReference>
<protein>
    <submittedName>
        <fullName evidence="1">SGNH/GDSL hydrolase family protein</fullName>
    </submittedName>
</protein>
<organism evidence="1 2">
    <name type="scientific">Magnetospirillum sulfuroxidans</name>
    <dbReference type="NCBI Taxonomy" id="611300"/>
    <lineage>
        <taxon>Bacteria</taxon>
        <taxon>Pseudomonadati</taxon>
        <taxon>Pseudomonadota</taxon>
        <taxon>Alphaproteobacteria</taxon>
        <taxon>Rhodospirillales</taxon>
        <taxon>Rhodospirillaceae</taxon>
        <taxon>Magnetospirillum</taxon>
    </lineage>
</organism>
<dbReference type="EMBL" id="JAGTUF010000001">
    <property type="protein sequence ID" value="MBR9970132.1"/>
    <property type="molecule type" value="Genomic_DNA"/>
</dbReference>
<keyword evidence="2" id="KW-1185">Reference proteome</keyword>
<evidence type="ECO:0000313" key="2">
    <source>
        <dbReference type="Proteomes" id="UP000680714"/>
    </source>
</evidence>